<proteinExistence type="predicted"/>
<feature type="transmembrane region" description="Helical" evidence="1">
    <location>
        <begin position="112"/>
        <end position="129"/>
    </location>
</feature>
<sequence length="164" mass="18405">MKISYDKHTVVKDDSMSYVTYSASGSKPTSICNPTFIYLHHLMANTIFTCHKSQNKGLHSSYYLCLGFGASHKKTDSVVPWTAAKIFKMEGNVSLSTTVANFSSNSRTPLKLLTLIPPIGCMMMISIWIRMRMTLHPNEGVLVEVREVLDVRGVLHPRRCLNPL</sequence>
<keyword evidence="1" id="KW-0812">Transmembrane</keyword>
<evidence type="ECO:0000313" key="2">
    <source>
        <dbReference type="EMBL" id="KAJ8425112.1"/>
    </source>
</evidence>
<comment type="caution">
    <text evidence="2">The sequence shown here is derived from an EMBL/GenBank/DDBJ whole genome shotgun (WGS) entry which is preliminary data.</text>
</comment>
<evidence type="ECO:0000256" key="1">
    <source>
        <dbReference type="SAM" id="Phobius"/>
    </source>
</evidence>
<accession>A0A9Q1GTD6</accession>
<dbReference type="AlphaFoldDB" id="A0A9Q1GTD6"/>
<keyword evidence="1" id="KW-0472">Membrane</keyword>
<reference evidence="2" key="1">
    <citation type="submission" date="2022-04" db="EMBL/GenBank/DDBJ databases">
        <title>Carnegiea gigantea Genome sequencing and assembly v2.</title>
        <authorList>
            <person name="Copetti D."/>
            <person name="Sanderson M.J."/>
            <person name="Burquez A."/>
            <person name="Wojciechowski M.F."/>
        </authorList>
    </citation>
    <scope>NUCLEOTIDE SEQUENCE</scope>
    <source>
        <strain evidence="2">SGP5-SGP5p</strain>
        <tissue evidence="2">Aerial part</tissue>
    </source>
</reference>
<dbReference type="EMBL" id="JAKOGI010001540">
    <property type="protein sequence ID" value="KAJ8425112.1"/>
    <property type="molecule type" value="Genomic_DNA"/>
</dbReference>
<keyword evidence="3" id="KW-1185">Reference proteome</keyword>
<name>A0A9Q1GTD6_9CARY</name>
<gene>
    <name evidence="2" type="ORF">Cgig2_023046</name>
</gene>
<evidence type="ECO:0000313" key="3">
    <source>
        <dbReference type="Proteomes" id="UP001153076"/>
    </source>
</evidence>
<protein>
    <submittedName>
        <fullName evidence="2">Uncharacterized protein</fullName>
    </submittedName>
</protein>
<keyword evidence="1" id="KW-1133">Transmembrane helix</keyword>
<organism evidence="2 3">
    <name type="scientific">Carnegiea gigantea</name>
    <dbReference type="NCBI Taxonomy" id="171969"/>
    <lineage>
        <taxon>Eukaryota</taxon>
        <taxon>Viridiplantae</taxon>
        <taxon>Streptophyta</taxon>
        <taxon>Embryophyta</taxon>
        <taxon>Tracheophyta</taxon>
        <taxon>Spermatophyta</taxon>
        <taxon>Magnoliopsida</taxon>
        <taxon>eudicotyledons</taxon>
        <taxon>Gunneridae</taxon>
        <taxon>Pentapetalae</taxon>
        <taxon>Caryophyllales</taxon>
        <taxon>Cactineae</taxon>
        <taxon>Cactaceae</taxon>
        <taxon>Cactoideae</taxon>
        <taxon>Echinocereeae</taxon>
        <taxon>Carnegiea</taxon>
    </lineage>
</organism>
<dbReference type="Proteomes" id="UP001153076">
    <property type="component" value="Unassembled WGS sequence"/>
</dbReference>